<reference evidence="2" key="1">
    <citation type="submission" date="2014-08" db="EMBL/GenBank/DDBJ databases">
        <authorList>
            <person name="Edwards T."/>
        </authorList>
    </citation>
    <scope>NUCLEOTIDE SEQUENCE [LARGE SCALE GENOMIC DNA]</scope>
</reference>
<sequence>MSRFYEAGPLAQVGINLFYGYGYNFYRQENQLRADDQRVRQMACSLLGRARAGLDEAESRYRRENIAPPTRANPFPDPTVVANAQALERLGREVGGLEGLIRHQPVPENDRMAQRYRLEAATLATLAEKDAVLVGQAELLRSLLEGAAAEAILADRSEIETGIAAIATTLRDRQTFLL</sequence>
<name>A0A0K2VXL0_MESPL</name>
<accession>A0A0K2VXL0</accession>
<evidence type="ECO:0000313" key="2">
    <source>
        <dbReference type="Proteomes" id="UP000182888"/>
    </source>
</evidence>
<dbReference type="EMBL" id="CCND01000012">
    <property type="protein sequence ID" value="CDX56770.1"/>
    <property type="molecule type" value="Genomic_DNA"/>
</dbReference>
<proteinExistence type="predicted"/>
<dbReference type="Proteomes" id="UP000182888">
    <property type="component" value="Unassembled WGS sequence"/>
</dbReference>
<dbReference type="AlphaFoldDB" id="A0A0K2VXL0"/>
<gene>
    <name evidence="1" type="ORF">MPL1032_20696</name>
</gene>
<organism evidence="1 2">
    <name type="scientific">Mesorhizobium plurifarium</name>
    <dbReference type="NCBI Taxonomy" id="69974"/>
    <lineage>
        <taxon>Bacteria</taxon>
        <taxon>Pseudomonadati</taxon>
        <taxon>Pseudomonadota</taxon>
        <taxon>Alphaproteobacteria</taxon>
        <taxon>Hyphomicrobiales</taxon>
        <taxon>Phyllobacteriaceae</taxon>
        <taxon>Mesorhizobium</taxon>
    </lineage>
</organism>
<evidence type="ECO:0000313" key="1">
    <source>
        <dbReference type="EMBL" id="CDX56770.1"/>
    </source>
</evidence>
<protein>
    <submittedName>
        <fullName evidence="1">Uncharacterized protein</fullName>
    </submittedName>
</protein>